<name>A0A820KFW1_9BILA</name>
<dbReference type="AlphaFoldDB" id="A0A820KFW1"/>
<proteinExistence type="predicted"/>
<accession>A0A820KFW1</accession>
<evidence type="ECO:0000313" key="2">
    <source>
        <dbReference type="Proteomes" id="UP000663842"/>
    </source>
</evidence>
<sequence>MGHVYDNLYDLFNQNFAVSAKKKYCRIALGALYHPRCLVHEDFYCVVFIHKRDFDKCDPPFLNRFEKHLIDIEALIHPRHKSVTKDLHMWLDSLLPKNIGKHFPLLQHLFVDYSPDQICNLAIETYEQLNISIDNEEDNNRRPNVTDHCQARLLRTSSFDLPLALSLEKTRENQNIIDQYYDVHRSISFAKLIQQSLENETNIIPRVIYTYTQMFHTINKLPNNVEEIKLSGFKTELELTNRIKRHYQASTNIRLLLIRVDYHNEHQHILSLKHILLNEHVNRNDRGAWLIFHLQRNLLNKIDNDVLFNKWPSDMIDDLNNHQFIPKEILNNPSYRDLVLQPQYILIECIFDDLIDRCFSKFRYIVPHKNDERLINTRRENNFQQIIRPKDKSRSDELHLRSMVETNLMILIQKIDVSDNRRFTDWRHDLLTNGKTIAGSRSFYDAFQATISTFHESYLFLLVAHLEQHNFIDAYNFISSVSDKNIQKYLEKMWENCLETTLENIDLTIIDRDMIEIQLVFDLRLPRAAIEYANIRTIRDKLLQLEENNHESLVPLNFAIDQLKRTSVYGRDFTELIFVQRHFFEFYIHDQIALHFKETNIHLSPKFVLDLLVSNPTYTIEQNAQLFLAQHAEFT</sequence>
<protein>
    <submittedName>
        <fullName evidence="1">Uncharacterized protein</fullName>
    </submittedName>
</protein>
<dbReference type="InterPro" id="IPR031248">
    <property type="entry name" value="RNF213"/>
</dbReference>
<dbReference type="PANTHER" id="PTHR22605">
    <property type="entry name" value="RZ-TYPE DOMAIN-CONTAINING PROTEIN"/>
    <property type="match status" value="1"/>
</dbReference>
<dbReference type="EMBL" id="CAJOBF010014633">
    <property type="protein sequence ID" value="CAF4341173.1"/>
    <property type="molecule type" value="Genomic_DNA"/>
</dbReference>
<feature type="non-terminal residue" evidence="1">
    <location>
        <position position="635"/>
    </location>
</feature>
<gene>
    <name evidence="1" type="ORF">UXM345_LOCUS35520</name>
</gene>
<organism evidence="1 2">
    <name type="scientific">Rotaria magnacalcarata</name>
    <dbReference type="NCBI Taxonomy" id="392030"/>
    <lineage>
        <taxon>Eukaryota</taxon>
        <taxon>Metazoa</taxon>
        <taxon>Spiralia</taxon>
        <taxon>Gnathifera</taxon>
        <taxon>Rotifera</taxon>
        <taxon>Eurotatoria</taxon>
        <taxon>Bdelloidea</taxon>
        <taxon>Philodinida</taxon>
        <taxon>Philodinidae</taxon>
        <taxon>Rotaria</taxon>
    </lineage>
</organism>
<comment type="caution">
    <text evidence="1">The sequence shown here is derived from an EMBL/GenBank/DDBJ whole genome shotgun (WGS) entry which is preliminary data.</text>
</comment>
<dbReference type="Proteomes" id="UP000663842">
    <property type="component" value="Unassembled WGS sequence"/>
</dbReference>
<feature type="non-terminal residue" evidence="1">
    <location>
        <position position="1"/>
    </location>
</feature>
<reference evidence="1" key="1">
    <citation type="submission" date="2021-02" db="EMBL/GenBank/DDBJ databases">
        <authorList>
            <person name="Nowell W R."/>
        </authorList>
    </citation>
    <scope>NUCLEOTIDE SEQUENCE</scope>
</reference>
<dbReference type="PANTHER" id="PTHR22605:SF1">
    <property type="entry name" value="RZ-TYPE DOMAIN-CONTAINING PROTEIN"/>
    <property type="match status" value="1"/>
</dbReference>
<dbReference type="GO" id="GO:0004842">
    <property type="term" value="F:ubiquitin-protein transferase activity"/>
    <property type="evidence" value="ECO:0007669"/>
    <property type="project" value="InterPro"/>
</dbReference>
<evidence type="ECO:0000313" key="1">
    <source>
        <dbReference type="EMBL" id="CAF4341173.1"/>
    </source>
</evidence>
<dbReference type="GO" id="GO:0016887">
    <property type="term" value="F:ATP hydrolysis activity"/>
    <property type="evidence" value="ECO:0007669"/>
    <property type="project" value="InterPro"/>
</dbReference>